<evidence type="ECO:0000259" key="6">
    <source>
        <dbReference type="PROSITE" id="PS50173"/>
    </source>
</evidence>
<dbReference type="GO" id="GO:0003684">
    <property type="term" value="F:damaged DNA binding"/>
    <property type="evidence" value="ECO:0007669"/>
    <property type="project" value="InterPro"/>
</dbReference>
<dbReference type="GO" id="GO:0003887">
    <property type="term" value="F:DNA-directed DNA polymerase activity"/>
    <property type="evidence" value="ECO:0007669"/>
    <property type="project" value="UniProtKB-KW"/>
</dbReference>
<evidence type="ECO:0000256" key="3">
    <source>
        <dbReference type="ARBA" id="ARBA00022695"/>
    </source>
</evidence>
<dbReference type="SUPFAM" id="SSF56672">
    <property type="entry name" value="DNA/RNA polymerases"/>
    <property type="match status" value="1"/>
</dbReference>
<dbReference type="InterPro" id="IPR043502">
    <property type="entry name" value="DNA/RNA_pol_sf"/>
</dbReference>
<dbReference type="GO" id="GO:0006281">
    <property type="term" value="P:DNA repair"/>
    <property type="evidence" value="ECO:0007669"/>
    <property type="project" value="InterPro"/>
</dbReference>
<dbReference type="PANTHER" id="PTHR11076">
    <property type="entry name" value="DNA REPAIR POLYMERASE UMUC / TRANSFERASE FAMILY MEMBER"/>
    <property type="match status" value="1"/>
</dbReference>
<proteinExistence type="inferred from homology"/>
<evidence type="ECO:0000256" key="1">
    <source>
        <dbReference type="ARBA" id="ARBA00010945"/>
    </source>
</evidence>
<feature type="domain" description="UmuC" evidence="6">
    <location>
        <begin position="17"/>
        <end position="208"/>
    </location>
</feature>
<dbReference type="Gene3D" id="3.40.1170.60">
    <property type="match status" value="1"/>
</dbReference>
<dbReference type="InterPro" id="IPR043128">
    <property type="entry name" value="Rev_trsase/Diguanyl_cyclase"/>
</dbReference>
<dbReference type="Gene3D" id="1.10.150.20">
    <property type="entry name" value="5' to 3' exonuclease, C-terminal subdomain"/>
    <property type="match status" value="1"/>
</dbReference>
<evidence type="ECO:0000256" key="2">
    <source>
        <dbReference type="ARBA" id="ARBA00022457"/>
    </source>
</evidence>
<dbReference type="PROSITE" id="PS50173">
    <property type="entry name" value="UMUC"/>
    <property type="match status" value="1"/>
</dbReference>
<accession>A0A0R1X6N7</accession>
<dbReference type="InterPro" id="IPR050116">
    <property type="entry name" value="DNA_polymerase-Y"/>
</dbReference>
<dbReference type="GO" id="GO:0005829">
    <property type="term" value="C:cytosol"/>
    <property type="evidence" value="ECO:0007669"/>
    <property type="project" value="TreeGrafter"/>
</dbReference>
<dbReference type="GO" id="GO:0006260">
    <property type="term" value="P:DNA replication"/>
    <property type="evidence" value="ECO:0007669"/>
    <property type="project" value="UniProtKB-KW"/>
</dbReference>
<dbReference type="InterPro" id="IPR017961">
    <property type="entry name" value="DNA_pol_Y-fam_little_finger"/>
</dbReference>
<keyword evidence="3" id="KW-0548">Nucleotidyltransferase</keyword>
<dbReference type="InterPro" id="IPR001126">
    <property type="entry name" value="UmuC"/>
</dbReference>
<keyword evidence="4" id="KW-0235">DNA replication</keyword>
<dbReference type="Gene3D" id="3.30.70.270">
    <property type="match status" value="1"/>
</dbReference>
<dbReference type="STRING" id="1423782.FD32_GL000658"/>
<comment type="caution">
    <text evidence="7">The sequence shown here is derived from an EMBL/GenBank/DDBJ whole genome shotgun (WGS) entry which is preliminary data.</text>
</comment>
<sequence>MFGEGNMDYSNEPTGVFLVIDNKSFYATVECAMRGLDPLTTPLVVMSEAANTGGGLILASSPMAKKLFHISNVNRKRDIPNDGRLIVVPPRMNLYIEKNLAVNHIFNQYCADEDLLPYSIDESILDITHSWHLFGNNILQVIRKIQHQVKEEQGLVTTVGLGNNPLQAKIALDIYAKHNQEFVGVITNQTVKQKIWTIPQITDVWGINRRTQANLARLGIHNMDQLAHCNPYELKKALGIIGTQLYATAWGIDRTCLQETILHKDKSLGNSQVLPRDYCEQGEIEVVIKEIGAQVAARLRAHNKQYHGVYLRIGYSLGVEDADGRTGFAHALKLSDATAETTTINRQLIFIFEKYWNQQAPVRTVAVSCTALTSRYGEQLNIFNVPKPSAISLEKTMDTIRRRYGKIAIIRANSLKKGGTFIERAGLVGGHSGGQSLE</sequence>
<dbReference type="GO" id="GO:0042276">
    <property type="term" value="P:error-prone translesion synthesis"/>
    <property type="evidence" value="ECO:0007669"/>
    <property type="project" value="TreeGrafter"/>
</dbReference>
<evidence type="ECO:0000313" key="7">
    <source>
        <dbReference type="EMBL" id="KRM25826.1"/>
    </source>
</evidence>
<organism evidence="7 8">
    <name type="scientific">Limosilactobacillus panis DSM 6035</name>
    <dbReference type="NCBI Taxonomy" id="1423782"/>
    <lineage>
        <taxon>Bacteria</taxon>
        <taxon>Bacillati</taxon>
        <taxon>Bacillota</taxon>
        <taxon>Bacilli</taxon>
        <taxon>Lactobacillales</taxon>
        <taxon>Lactobacillaceae</taxon>
        <taxon>Limosilactobacillus</taxon>
    </lineage>
</organism>
<dbReference type="InterPro" id="IPR036775">
    <property type="entry name" value="DNA_pol_Y-fam_lit_finger_sf"/>
</dbReference>
<dbReference type="Gene3D" id="3.30.1490.100">
    <property type="entry name" value="DNA polymerase, Y-family, little finger domain"/>
    <property type="match status" value="1"/>
</dbReference>
<protein>
    <submittedName>
        <fullName evidence="7">Nucleotidyltransferase DNA polymerase for DNA repair</fullName>
    </submittedName>
</protein>
<dbReference type="PATRIC" id="fig|1423782.4.peg.682"/>
<reference evidence="7 8" key="1">
    <citation type="journal article" date="2015" name="Genome Announc.">
        <title>Expanding the biotechnology potential of lactobacilli through comparative genomics of 213 strains and associated genera.</title>
        <authorList>
            <person name="Sun Z."/>
            <person name="Harris H.M."/>
            <person name="McCann A."/>
            <person name="Guo C."/>
            <person name="Argimon S."/>
            <person name="Zhang W."/>
            <person name="Yang X."/>
            <person name="Jeffery I.B."/>
            <person name="Cooney J.C."/>
            <person name="Kagawa T.F."/>
            <person name="Liu W."/>
            <person name="Song Y."/>
            <person name="Salvetti E."/>
            <person name="Wrobel A."/>
            <person name="Rasinkangas P."/>
            <person name="Parkhill J."/>
            <person name="Rea M.C."/>
            <person name="O'Sullivan O."/>
            <person name="Ritari J."/>
            <person name="Douillard F.P."/>
            <person name="Paul Ross R."/>
            <person name="Yang R."/>
            <person name="Briner A.E."/>
            <person name="Felis G.E."/>
            <person name="de Vos W.M."/>
            <person name="Barrangou R."/>
            <person name="Klaenhammer T.R."/>
            <person name="Caufield P.W."/>
            <person name="Cui Y."/>
            <person name="Zhang H."/>
            <person name="O'Toole P.W."/>
        </authorList>
    </citation>
    <scope>NUCLEOTIDE SEQUENCE [LARGE SCALE GENOMIC DNA]</scope>
    <source>
        <strain evidence="7 8">DSM 6035</strain>
    </source>
</reference>
<name>A0A0R1X6N7_9LACO</name>
<keyword evidence="5" id="KW-0239">DNA-directed DNA polymerase</keyword>
<dbReference type="AlphaFoldDB" id="A0A0R1X6N7"/>
<dbReference type="GO" id="GO:0009432">
    <property type="term" value="P:SOS response"/>
    <property type="evidence" value="ECO:0007669"/>
    <property type="project" value="TreeGrafter"/>
</dbReference>
<evidence type="ECO:0000256" key="5">
    <source>
        <dbReference type="ARBA" id="ARBA00022932"/>
    </source>
</evidence>
<evidence type="ECO:0000256" key="4">
    <source>
        <dbReference type="ARBA" id="ARBA00022705"/>
    </source>
</evidence>
<evidence type="ECO:0000313" key="8">
    <source>
        <dbReference type="Proteomes" id="UP000051412"/>
    </source>
</evidence>
<gene>
    <name evidence="7" type="ORF">FD32_GL000658</name>
</gene>
<dbReference type="EMBL" id="AZGM01000110">
    <property type="protein sequence ID" value="KRM25826.1"/>
    <property type="molecule type" value="Genomic_DNA"/>
</dbReference>
<dbReference type="Pfam" id="PF11799">
    <property type="entry name" value="IMS_C"/>
    <property type="match status" value="1"/>
</dbReference>
<keyword evidence="8" id="KW-1185">Reference proteome</keyword>
<dbReference type="SUPFAM" id="SSF100879">
    <property type="entry name" value="Lesion bypass DNA polymerase (Y-family), little finger domain"/>
    <property type="match status" value="1"/>
</dbReference>
<keyword evidence="7" id="KW-0808">Transferase</keyword>
<dbReference type="Pfam" id="PF00817">
    <property type="entry name" value="IMS"/>
    <property type="match status" value="1"/>
</dbReference>
<dbReference type="PANTHER" id="PTHR11076:SF35">
    <property type="entry name" value="DNA REPAIR PROTEIN HOMOLOG YOBH"/>
    <property type="match status" value="1"/>
</dbReference>
<dbReference type="CDD" id="cd01700">
    <property type="entry name" value="PolY_Pol_V_umuC"/>
    <property type="match status" value="1"/>
</dbReference>
<keyword evidence="2" id="KW-0515">Mutator protein</keyword>
<comment type="similarity">
    <text evidence="1">Belongs to the DNA polymerase type-Y family.</text>
</comment>
<dbReference type="Proteomes" id="UP000051412">
    <property type="component" value="Unassembled WGS sequence"/>
</dbReference>